<dbReference type="RefSeq" id="XP_019970675.1">
    <property type="nucleotide sequence ID" value="XM_020114604.1"/>
</dbReference>
<comment type="caution">
    <text evidence="1">The sequence shown here is derived from an EMBL/GenBank/DDBJ whole genome shotgun (WGS) entry which is preliminary data.</text>
</comment>
<organism evidence="1 2">
    <name type="scientific">Plasmodium reichenowi</name>
    <dbReference type="NCBI Taxonomy" id="5854"/>
    <lineage>
        <taxon>Eukaryota</taxon>
        <taxon>Sar</taxon>
        <taxon>Alveolata</taxon>
        <taxon>Apicomplexa</taxon>
        <taxon>Aconoidasida</taxon>
        <taxon>Haemosporida</taxon>
        <taxon>Plasmodiidae</taxon>
        <taxon>Plasmodium</taxon>
        <taxon>Plasmodium (Laverania)</taxon>
    </lineage>
</organism>
<evidence type="ECO:0000313" key="1">
    <source>
        <dbReference type="EMBL" id="KYO01012.1"/>
    </source>
</evidence>
<gene>
    <name evidence="1" type="ORF">PRSY57_0611700</name>
</gene>
<dbReference type="GeneID" id="24530071"/>
<sequence>MKYSAFRSSLRFATKFCQNNNYKLYMNSVPQFSTFVYGKNIKTNPLTSRLDDLLKKNSNLISIISLNGLDDLITQSSKIESVSIADWLLNLIEEYQCMIKLHHSWFSIRSIGLSKERKNREYNYMMLGHCYY</sequence>
<dbReference type="VEuPathDB" id="PlasmoDB:PRG01_0612700"/>
<evidence type="ECO:0000313" key="2">
    <source>
        <dbReference type="Proteomes" id="UP000076359"/>
    </source>
</evidence>
<dbReference type="Proteomes" id="UP000076359">
    <property type="component" value="Chromosome 6"/>
</dbReference>
<name>A0A151LPA9_PLARE</name>
<reference evidence="1 2" key="1">
    <citation type="journal article" date="2016" name="Nat. Commun.">
        <title>Genomes of cryptic chimpanzee Plasmodium species reveal key evolutionary events leading to human malaria.</title>
        <authorList>
            <person name="Sundararaman S.A."/>
            <person name="Plenderleith L.J."/>
            <person name="Liu W."/>
            <person name="Loy D.E."/>
            <person name="Learn G.H."/>
            <person name="Li Y."/>
            <person name="Shaw K.S."/>
            <person name="Ayouba A."/>
            <person name="Peeters M."/>
            <person name="Speede S."/>
            <person name="Shaw G.M."/>
            <person name="Bushman F.D."/>
            <person name="Brisson D."/>
            <person name="Rayner J.C."/>
            <person name="Sharp P.M."/>
            <person name="Hahn B.H."/>
        </authorList>
    </citation>
    <scope>NUCLEOTIDE SEQUENCE [LARGE SCALE GENOMIC DNA]</scope>
    <source>
        <strain evidence="1 2">SY57</strain>
    </source>
</reference>
<dbReference type="AlphaFoldDB" id="A0A151LPA9"/>
<dbReference type="EMBL" id="LVLA01000007">
    <property type="protein sequence ID" value="KYO01012.1"/>
    <property type="molecule type" value="Genomic_DNA"/>
</dbReference>
<proteinExistence type="predicted"/>
<protein>
    <submittedName>
        <fullName evidence="1">Uncharacterized protein</fullName>
    </submittedName>
</protein>
<dbReference type="VEuPathDB" id="PlasmoDB:PRCDC_0611700"/>
<accession>A0A151LPA9</accession>